<feature type="domain" description="RNase H type-1" evidence="1">
    <location>
        <begin position="15"/>
        <end position="98"/>
    </location>
</feature>
<dbReference type="GO" id="GO:0003676">
    <property type="term" value="F:nucleic acid binding"/>
    <property type="evidence" value="ECO:0007669"/>
    <property type="project" value="InterPro"/>
</dbReference>
<dbReference type="EMBL" id="JAZDWU010000002">
    <property type="protein sequence ID" value="KAL0010703.1"/>
    <property type="molecule type" value="Genomic_DNA"/>
</dbReference>
<accession>A0AAW2DM94</accession>
<dbReference type="AlphaFoldDB" id="A0AAW2DM94"/>
<dbReference type="Pfam" id="PF13456">
    <property type="entry name" value="RVT_3"/>
    <property type="match status" value="1"/>
</dbReference>
<reference evidence="2 3" key="1">
    <citation type="submission" date="2024-01" db="EMBL/GenBank/DDBJ databases">
        <title>A telomere-to-telomere, gap-free genome of sweet tea (Lithocarpus litseifolius).</title>
        <authorList>
            <person name="Zhou J."/>
        </authorList>
    </citation>
    <scope>NUCLEOTIDE SEQUENCE [LARGE SCALE GENOMIC DNA]</scope>
    <source>
        <strain evidence="2">Zhou-2022a</strain>
        <tissue evidence="2">Leaf</tissue>
    </source>
</reference>
<name>A0AAW2DM94_9ROSI</name>
<organism evidence="2 3">
    <name type="scientific">Lithocarpus litseifolius</name>
    <dbReference type="NCBI Taxonomy" id="425828"/>
    <lineage>
        <taxon>Eukaryota</taxon>
        <taxon>Viridiplantae</taxon>
        <taxon>Streptophyta</taxon>
        <taxon>Embryophyta</taxon>
        <taxon>Tracheophyta</taxon>
        <taxon>Spermatophyta</taxon>
        <taxon>Magnoliopsida</taxon>
        <taxon>eudicotyledons</taxon>
        <taxon>Gunneridae</taxon>
        <taxon>Pentapetalae</taxon>
        <taxon>rosids</taxon>
        <taxon>fabids</taxon>
        <taxon>Fagales</taxon>
        <taxon>Fagaceae</taxon>
        <taxon>Lithocarpus</taxon>
    </lineage>
</organism>
<evidence type="ECO:0000259" key="1">
    <source>
        <dbReference type="Pfam" id="PF13456"/>
    </source>
</evidence>
<evidence type="ECO:0000313" key="3">
    <source>
        <dbReference type="Proteomes" id="UP001459277"/>
    </source>
</evidence>
<proteinExistence type="predicted"/>
<protein>
    <recommendedName>
        <fullName evidence="1">RNase H type-1 domain-containing protein</fullName>
    </recommendedName>
</protein>
<dbReference type="Proteomes" id="UP001459277">
    <property type="component" value="Unassembled WGS sequence"/>
</dbReference>
<dbReference type="GO" id="GO:0004523">
    <property type="term" value="F:RNA-DNA hybrid ribonuclease activity"/>
    <property type="evidence" value="ECO:0007669"/>
    <property type="project" value="InterPro"/>
</dbReference>
<keyword evidence="3" id="KW-1185">Reference proteome</keyword>
<gene>
    <name evidence="2" type="ORF">SO802_005811</name>
</gene>
<evidence type="ECO:0000313" key="2">
    <source>
        <dbReference type="EMBL" id="KAL0010703.1"/>
    </source>
</evidence>
<dbReference type="InterPro" id="IPR002156">
    <property type="entry name" value="RNaseH_domain"/>
</dbReference>
<comment type="caution">
    <text evidence="2">The sequence shown here is derived from an EMBL/GenBank/DDBJ whole genome shotgun (WGS) entry which is preliminary data.</text>
</comment>
<sequence>MVIAALSRKLAFPLGALETEAKTMEVGVQFALDVGVRDVTLGGNSICICNALQGLGEASSSVQNIVAGTLHLAKGYRTIAFSHTKRLGNVPAHLLAQLATNVESYVALLQECPSHVEVACNNDVSSFSINE</sequence>